<dbReference type="Proteomes" id="UP000019267">
    <property type="component" value="Chromosome"/>
</dbReference>
<dbReference type="KEGG" id="scq:SCULI_v1c04560"/>
<organism evidence="2 3">
    <name type="scientific">Spiroplasma culicicola AES-1</name>
    <dbReference type="NCBI Taxonomy" id="1276246"/>
    <lineage>
        <taxon>Bacteria</taxon>
        <taxon>Bacillati</taxon>
        <taxon>Mycoplasmatota</taxon>
        <taxon>Mollicutes</taxon>
        <taxon>Entomoplasmatales</taxon>
        <taxon>Spiroplasmataceae</taxon>
        <taxon>Spiroplasma</taxon>
    </lineage>
</organism>
<name>W6A733_9MOLU</name>
<dbReference type="EMBL" id="CP006681">
    <property type="protein sequence ID" value="AHI52797.1"/>
    <property type="molecule type" value="Genomic_DNA"/>
</dbReference>
<dbReference type="Gene3D" id="3.30.420.40">
    <property type="match status" value="2"/>
</dbReference>
<evidence type="ECO:0000313" key="2">
    <source>
        <dbReference type="EMBL" id="AHI52797.1"/>
    </source>
</evidence>
<dbReference type="SUPFAM" id="SSF53067">
    <property type="entry name" value="Actin-like ATPase domain"/>
    <property type="match status" value="1"/>
</dbReference>
<evidence type="ECO:0000313" key="3">
    <source>
        <dbReference type="Proteomes" id="UP000019267"/>
    </source>
</evidence>
<dbReference type="AlphaFoldDB" id="W6A733"/>
<gene>
    <name evidence="2" type="ORF">SCULI_v1c04560</name>
</gene>
<proteinExistence type="inferred from homology"/>
<dbReference type="STRING" id="1276246.SCULI_v1c04560"/>
<dbReference type="PATRIC" id="fig|1276246.3.peg.455"/>
<dbReference type="InterPro" id="IPR000600">
    <property type="entry name" value="ROK"/>
</dbReference>
<dbReference type="InterPro" id="IPR043129">
    <property type="entry name" value="ATPase_NBD"/>
</dbReference>
<dbReference type="PANTHER" id="PTHR18964">
    <property type="entry name" value="ROK (REPRESSOR, ORF, KINASE) FAMILY"/>
    <property type="match status" value="1"/>
</dbReference>
<evidence type="ECO:0000256" key="1">
    <source>
        <dbReference type="ARBA" id="ARBA00006479"/>
    </source>
</evidence>
<reference evidence="2 3" key="1">
    <citation type="journal article" date="2014" name="Genome Biol. Evol.">
        <title>Molecular evolution of the substrate utilization strategies and putative virulence factors in mosquito-associated Spiroplasma species.</title>
        <authorList>
            <person name="Chang T.H."/>
            <person name="Lo W.S."/>
            <person name="Ku C."/>
            <person name="Chen L.L."/>
            <person name="Kuo C.H."/>
        </authorList>
    </citation>
    <scope>NUCLEOTIDE SEQUENCE [LARGE SCALE GENOMIC DNA]</scope>
    <source>
        <strain evidence="2">AES-1</strain>
    </source>
</reference>
<dbReference type="PANTHER" id="PTHR18964:SF165">
    <property type="entry name" value="BETA-GLUCOSIDE KINASE"/>
    <property type="match status" value="1"/>
</dbReference>
<dbReference type="Pfam" id="PF00480">
    <property type="entry name" value="ROK"/>
    <property type="match status" value="2"/>
</dbReference>
<dbReference type="eggNOG" id="COG1940">
    <property type="taxonomic scope" value="Bacteria"/>
</dbReference>
<keyword evidence="3" id="KW-1185">Reference proteome</keyword>
<dbReference type="RefSeq" id="WP_025363034.1">
    <property type="nucleotide sequence ID" value="NZ_CP006681.1"/>
</dbReference>
<protein>
    <submittedName>
        <fullName evidence="2">Transcriptional regulator</fullName>
    </submittedName>
</protein>
<dbReference type="HOGENOM" id="CLU_036604_0_2_14"/>
<accession>W6A733</accession>
<dbReference type="OrthoDB" id="9795247at2"/>
<comment type="similarity">
    <text evidence="1">Belongs to the ROK (NagC/XylR) family.</text>
</comment>
<sequence length="295" mass="33949">MENNHKFVFDVGGSSIKYIHFDDMDIEIEKQEIEYEGFKKEEKKELRYILNLILNKIKNIEFKFDLGIALPGIIDNTNYLIKTDSTIIDVNIKINDFFSNIKNINKLIIENDAKAAAFAEFKVRNLKDQSLSNLVHVTIGTAIGGGIIINKKIYSGTKKYAGELSKLFSTIYDDNSTVYEDISTTQNCLRYKRKEINGIELMNLYIDNEPAAIEIVNEWINKLSKFLLNLDYLYAPDLITIGGGICNNELFISTLFKKYYENRIEKNIFSSKVEKAHFFNDAGCYGIKYLLDNEL</sequence>